<gene>
    <name evidence="1" type="ORF">ABE65_016545</name>
</gene>
<dbReference type="KEGG" id="fpn:ABE65_016545"/>
<dbReference type="Pfam" id="PF01423">
    <property type="entry name" value="LSM"/>
    <property type="match status" value="1"/>
</dbReference>
<dbReference type="InterPro" id="IPR001163">
    <property type="entry name" value="Sm_dom_euk/arc"/>
</dbReference>
<proteinExistence type="predicted"/>
<dbReference type="InterPro" id="IPR010920">
    <property type="entry name" value="LSM_dom_sf"/>
</dbReference>
<evidence type="ECO:0000313" key="1">
    <source>
        <dbReference type="EMBL" id="ANC78318.1"/>
    </source>
</evidence>
<dbReference type="EMBL" id="CP015378">
    <property type="protein sequence ID" value="ANC78318.1"/>
    <property type="molecule type" value="Genomic_DNA"/>
</dbReference>
<reference evidence="1 2" key="1">
    <citation type="submission" date="2016-04" db="EMBL/GenBank/DDBJ databases">
        <title>Complete genome sequence of Fictibacillus phosphorivorans G25-29, a strain toxic to nematodes.</title>
        <authorList>
            <person name="Zheng Z."/>
        </authorList>
    </citation>
    <scope>NUCLEOTIDE SEQUENCE [LARGE SCALE GENOMIC DNA]</scope>
    <source>
        <strain evidence="1 2">G25-29</strain>
    </source>
</reference>
<dbReference type="RefSeq" id="WP_066397256.1">
    <property type="nucleotide sequence ID" value="NZ_CP015378.1"/>
</dbReference>
<dbReference type="Gene3D" id="2.30.30.100">
    <property type="match status" value="1"/>
</dbReference>
<organism evidence="1 2">
    <name type="scientific">Fictibacillus phosphorivorans</name>
    <dbReference type="NCBI Taxonomy" id="1221500"/>
    <lineage>
        <taxon>Bacteria</taxon>
        <taxon>Bacillati</taxon>
        <taxon>Bacillota</taxon>
        <taxon>Bacilli</taxon>
        <taxon>Bacillales</taxon>
        <taxon>Fictibacillaceae</taxon>
        <taxon>Fictibacillus</taxon>
    </lineage>
</organism>
<dbReference type="Proteomes" id="UP000076623">
    <property type="component" value="Chromosome"/>
</dbReference>
<dbReference type="OrthoDB" id="2971291at2"/>
<keyword evidence="2" id="KW-1185">Reference proteome</keyword>
<name>A0A160IPG9_9BACL</name>
<dbReference type="SUPFAM" id="SSF50182">
    <property type="entry name" value="Sm-like ribonucleoproteins"/>
    <property type="match status" value="1"/>
</dbReference>
<protein>
    <submittedName>
        <fullName evidence="1">Uncharacterized protein</fullName>
    </submittedName>
</protein>
<evidence type="ECO:0000313" key="2">
    <source>
        <dbReference type="Proteomes" id="UP000076623"/>
    </source>
</evidence>
<accession>A0A160IPG9</accession>
<sequence length="102" mass="12128">MLNPLKGKSHKDESSSFAGHHHHHYHDLCLEYMGQKVTIELNDGNVYHGQLHSYDQDNMYMIMPGEKADRNSRIIFVGPFFPGFGVFGFPFYRIRRFRPYYW</sequence>
<dbReference type="CDD" id="cd00600">
    <property type="entry name" value="Sm_like"/>
    <property type="match status" value="1"/>
</dbReference>
<dbReference type="AlphaFoldDB" id="A0A160IPG9"/>